<dbReference type="EMBL" id="ML003152">
    <property type="protein sequence ID" value="RKP34569.1"/>
    <property type="molecule type" value="Genomic_DNA"/>
</dbReference>
<evidence type="ECO:0000259" key="9">
    <source>
        <dbReference type="PROSITE" id="PS51847"/>
    </source>
</evidence>
<dbReference type="InterPro" id="IPR019411">
    <property type="entry name" value="MMM1_dom"/>
</dbReference>
<dbReference type="GO" id="GO:0015914">
    <property type="term" value="P:phospholipid transport"/>
    <property type="evidence" value="ECO:0007669"/>
    <property type="project" value="TreeGrafter"/>
</dbReference>
<feature type="non-terminal residue" evidence="10">
    <location>
        <position position="1"/>
    </location>
</feature>
<evidence type="ECO:0000256" key="6">
    <source>
        <dbReference type="ARBA" id="ARBA00023055"/>
    </source>
</evidence>
<dbReference type="PANTHER" id="PTHR13466">
    <property type="entry name" value="TEX2 PROTEIN-RELATED"/>
    <property type="match status" value="1"/>
</dbReference>
<keyword evidence="4" id="KW-0256">Endoplasmic reticulum</keyword>
<dbReference type="PANTHER" id="PTHR13466:SF0">
    <property type="entry name" value="SMP-LTD DOMAIN-CONTAINING PROTEIN"/>
    <property type="match status" value="1"/>
</dbReference>
<keyword evidence="8" id="KW-0472">Membrane</keyword>
<dbReference type="PROSITE" id="PS51847">
    <property type="entry name" value="SMP"/>
    <property type="match status" value="1"/>
</dbReference>
<organism evidence="10 11">
    <name type="scientific">Dimargaris cristalligena</name>
    <dbReference type="NCBI Taxonomy" id="215637"/>
    <lineage>
        <taxon>Eukaryota</taxon>
        <taxon>Fungi</taxon>
        <taxon>Fungi incertae sedis</taxon>
        <taxon>Zoopagomycota</taxon>
        <taxon>Kickxellomycotina</taxon>
        <taxon>Dimargaritomycetes</taxon>
        <taxon>Dimargaritales</taxon>
        <taxon>Dimargaritaceae</taxon>
        <taxon>Dimargaris</taxon>
    </lineage>
</organism>
<evidence type="ECO:0000256" key="8">
    <source>
        <dbReference type="ARBA" id="ARBA00023136"/>
    </source>
</evidence>
<dbReference type="InterPro" id="IPR031468">
    <property type="entry name" value="SMP_LBD"/>
</dbReference>
<dbReference type="Proteomes" id="UP000268162">
    <property type="component" value="Unassembled WGS sequence"/>
</dbReference>
<protein>
    <recommendedName>
        <fullName evidence="9">SMP-LTD domain-containing protein</fullName>
    </recommendedName>
</protein>
<reference evidence="11" key="1">
    <citation type="journal article" date="2018" name="Nat. Microbiol.">
        <title>Leveraging single-cell genomics to expand the fungal tree of life.</title>
        <authorList>
            <person name="Ahrendt S.R."/>
            <person name="Quandt C.A."/>
            <person name="Ciobanu D."/>
            <person name="Clum A."/>
            <person name="Salamov A."/>
            <person name="Andreopoulos B."/>
            <person name="Cheng J.F."/>
            <person name="Woyke T."/>
            <person name="Pelin A."/>
            <person name="Henrissat B."/>
            <person name="Reynolds N.K."/>
            <person name="Benny G.L."/>
            <person name="Smith M.E."/>
            <person name="James T.Y."/>
            <person name="Grigoriev I.V."/>
        </authorList>
    </citation>
    <scope>NUCLEOTIDE SEQUENCE [LARGE SCALE GENOMIC DNA]</scope>
    <source>
        <strain evidence="11">RSA 468</strain>
    </source>
</reference>
<evidence type="ECO:0000256" key="5">
    <source>
        <dbReference type="ARBA" id="ARBA00022989"/>
    </source>
</evidence>
<sequence length="202" mass="22475">IGLNFAHAKTESCEWINLFVAQALLRYRANTTLQNLWIHRLTKWVNSPEVRPSLLSPITITALHFGTGFPIIKSVKIHPLVNENTLQWHFSVDLSDQLAVGIDVKILLNWPKSSLAALPVSLVVSLVKFTGKISVEFLPNDPLSVAVSVLPGYELELDTQSLIGHRAKVQSLPKIKELIEGRILAEFDKHLVAPAFKIIPLP</sequence>
<evidence type="ECO:0000256" key="7">
    <source>
        <dbReference type="ARBA" id="ARBA00023121"/>
    </source>
</evidence>
<evidence type="ECO:0000256" key="2">
    <source>
        <dbReference type="ARBA" id="ARBA00022448"/>
    </source>
</evidence>
<evidence type="ECO:0000256" key="1">
    <source>
        <dbReference type="ARBA" id="ARBA00004586"/>
    </source>
</evidence>
<gene>
    <name evidence="10" type="ORF">BJ085DRAFT_2368</name>
</gene>
<dbReference type="STRING" id="215637.A0A4V1J474"/>
<keyword evidence="2" id="KW-0813">Transport</keyword>
<dbReference type="Pfam" id="PF10296">
    <property type="entry name" value="MMM1"/>
    <property type="match status" value="2"/>
</dbReference>
<keyword evidence="6" id="KW-0445">Lipid transport</keyword>
<keyword evidence="7" id="KW-0446">Lipid-binding</keyword>
<accession>A0A4V1J474</accession>
<feature type="domain" description="SMP-LTD" evidence="9">
    <location>
        <begin position="9"/>
        <end position="202"/>
    </location>
</feature>
<evidence type="ECO:0000256" key="3">
    <source>
        <dbReference type="ARBA" id="ARBA00022692"/>
    </source>
</evidence>
<dbReference type="AlphaFoldDB" id="A0A4V1J474"/>
<dbReference type="GO" id="GO:0008289">
    <property type="term" value="F:lipid binding"/>
    <property type="evidence" value="ECO:0007669"/>
    <property type="project" value="UniProtKB-KW"/>
</dbReference>
<feature type="non-terminal residue" evidence="10">
    <location>
        <position position="202"/>
    </location>
</feature>
<proteinExistence type="predicted"/>
<keyword evidence="11" id="KW-1185">Reference proteome</keyword>
<dbReference type="GO" id="GO:0005789">
    <property type="term" value="C:endoplasmic reticulum membrane"/>
    <property type="evidence" value="ECO:0007669"/>
    <property type="project" value="UniProtKB-SubCell"/>
</dbReference>
<evidence type="ECO:0000313" key="10">
    <source>
        <dbReference type="EMBL" id="RKP34569.1"/>
    </source>
</evidence>
<evidence type="ECO:0000313" key="11">
    <source>
        <dbReference type="Proteomes" id="UP000268162"/>
    </source>
</evidence>
<dbReference type="CDD" id="cd21671">
    <property type="entry name" value="SMP_Mmm1"/>
    <property type="match status" value="1"/>
</dbReference>
<keyword evidence="3" id="KW-0812">Transmembrane</keyword>
<evidence type="ECO:0000256" key="4">
    <source>
        <dbReference type="ARBA" id="ARBA00022824"/>
    </source>
</evidence>
<name>A0A4V1J474_9FUNG</name>
<dbReference type="GO" id="GO:1990456">
    <property type="term" value="P:mitochondrion-endoplasmic reticulum membrane tethering"/>
    <property type="evidence" value="ECO:0007669"/>
    <property type="project" value="TreeGrafter"/>
</dbReference>
<keyword evidence="5" id="KW-1133">Transmembrane helix</keyword>
<comment type="subcellular location">
    <subcellularLocation>
        <location evidence="1">Endoplasmic reticulum membrane</location>
    </subcellularLocation>
</comment>
<dbReference type="GO" id="GO:0032865">
    <property type="term" value="C:ERMES complex"/>
    <property type="evidence" value="ECO:0007669"/>
    <property type="project" value="TreeGrafter"/>
</dbReference>